<reference evidence="1" key="4">
    <citation type="submission" date="2025-09" db="UniProtKB">
        <authorList>
            <consortium name="Ensembl"/>
        </authorList>
    </citation>
    <scope>IDENTIFICATION</scope>
</reference>
<sequence length="256" mass="30512">IIPPCENALHIIYHESQRGTRDRDIAKRLQYPSRQDLNSKWKKSVLQPPQCKMKVNVWEIKPPDFSYKLYTSLRIPERSSKPIKEEKRRKKISFPETMLHLPSIRNHPKEVTAPKFITTFPRLDLQKAKLMFVKSGQYPRGVYVNPKPHDFRQYQPGLPNFETTYEKDPFGLKFKSQHLSTVHGYQLPKDDKQKNTTERFITHKHRECTWDSKLILTKAPWPVRSASYTRHRRQRDAYSAFMDRVEEKFTKTCKSR</sequence>
<dbReference type="AlphaFoldDB" id="A0A2I2YYA7"/>
<protein>
    <submittedName>
        <fullName evidence="1">Chromosome 7 open reading frame 78</fullName>
    </submittedName>
</protein>
<dbReference type="Ensembl" id="ENSGGOT00000054310.1">
    <property type="protein sequence ID" value="ENSGGOP00000039976.1"/>
    <property type="gene ID" value="ENSGGOG00000036373.1"/>
</dbReference>
<dbReference type="OMA" id="KMKVNVW"/>
<reference evidence="2" key="1">
    <citation type="submission" date="2011-05" db="EMBL/GenBank/DDBJ databases">
        <title>Insights into the evolution of the great apes provided by the gorilla genome.</title>
        <authorList>
            <person name="Scally A."/>
        </authorList>
    </citation>
    <scope>NUCLEOTIDE SEQUENCE [LARGE SCALE GENOMIC DNA]</scope>
</reference>
<evidence type="ECO:0000313" key="2">
    <source>
        <dbReference type="Proteomes" id="UP000001519"/>
    </source>
</evidence>
<name>A0A2I2YYA7_GORGO</name>
<dbReference type="GeneTree" id="ENSGT00850000133584"/>
<gene>
    <name evidence="1" type="primary">C7orf78</name>
</gene>
<reference evidence="1" key="3">
    <citation type="submission" date="2025-08" db="UniProtKB">
        <authorList>
            <consortium name="Ensembl"/>
        </authorList>
    </citation>
    <scope>IDENTIFICATION</scope>
</reference>
<organism evidence="1 2">
    <name type="scientific">Gorilla gorilla gorilla</name>
    <name type="common">Western lowland gorilla</name>
    <dbReference type="NCBI Taxonomy" id="9595"/>
    <lineage>
        <taxon>Eukaryota</taxon>
        <taxon>Metazoa</taxon>
        <taxon>Chordata</taxon>
        <taxon>Craniata</taxon>
        <taxon>Vertebrata</taxon>
        <taxon>Euteleostomi</taxon>
        <taxon>Mammalia</taxon>
        <taxon>Eutheria</taxon>
        <taxon>Euarchontoglires</taxon>
        <taxon>Primates</taxon>
        <taxon>Haplorrhini</taxon>
        <taxon>Catarrhini</taxon>
        <taxon>Hominidae</taxon>
        <taxon>Gorilla</taxon>
    </lineage>
</organism>
<keyword evidence="2" id="KW-1185">Reference proteome</keyword>
<dbReference type="Proteomes" id="UP000001519">
    <property type="component" value="Chromosome 7"/>
</dbReference>
<accession>A0A2I2YYA7</accession>
<reference evidence="1 2" key="2">
    <citation type="journal article" date="2012" name="Nature">
        <title>Insights into hominid evolution from the gorilla genome sequence.</title>
        <authorList>
            <person name="Scally A."/>
            <person name="Dutheil J.Y."/>
            <person name="Hillier L.W."/>
            <person name="Jordan G.E."/>
            <person name="Goodhead I."/>
            <person name="Herrero J."/>
            <person name="Hobolth A."/>
            <person name="Lappalainen T."/>
            <person name="Mailund T."/>
            <person name="Marques-Bonet T."/>
            <person name="McCarthy S."/>
            <person name="Montgomery S.H."/>
            <person name="Schwalie P.C."/>
            <person name="Tang Y.A."/>
            <person name="Ward M.C."/>
            <person name="Xue Y."/>
            <person name="Yngvadottir B."/>
            <person name="Alkan C."/>
            <person name="Andersen L.N."/>
            <person name="Ayub Q."/>
            <person name="Ball E.V."/>
            <person name="Beal K."/>
            <person name="Bradley B.J."/>
            <person name="Chen Y."/>
            <person name="Clee C.M."/>
            <person name="Fitzgerald S."/>
            <person name="Graves T.A."/>
            <person name="Gu Y."/>
            <person name="Heath P."/>
            <person name="Heger A."/>
            <person name="Karakoc E."/>
            <person name="Kolb-Kokocinski A."/>
            <person name="Laird G.K."/>
            <person name="Lunter G."/>
            <person name="Meader S."/>
            <person name="Mort M."/>
            <person name="Mullikin J.C."/>
            <person name="Munch K."/>
            <person name="O'Connor T.D."/>
            <person name="Phillips A.D."/>
            <person name="Prado-Martinez J."/>
            <person name="Rogers A.S."/>
            <person name="Sajjadian S."/>
            <person name="Schmidt D."/>
            <person name="Shaw K."/>
            <person name="Simpson J.T."/>
            <person name="Stenson P.D."/>
            <person name="Turner D.J."/>
            <person name="Vigilant L."/>
            <person name="Vilella A.J."/>
            <person name="Whitener W."/>
            <person name="Zhu B."/>
            <person name="Cooper D.N."/>
            <person name="de Jong P."/>
            <person name="Dermitzakis E.T."/>
            <person name="Eichler E.E."/>
            <person name="Flicek P."/>
            <person name="Goldman N."/>
            <person name="Mundy N.I."/>
            <person name="Ning Z."/>
            <person name="Odom D.T."/>
            <person name="Ponting C.P."/>
            <person name="Quail M.A."/>
            <person name="Ryder O.A."/>
            <person name="Searle S.M."/>
            <person name="Warren W.C."/>
            <person name="Wilson R.K."/>
            <person name="Schierup M.H."/>
            <person name="Rogers J."/>
            <person name="Tyler-Smith C."/>
            <person name="Durbin R."/>
        </authorList>
    </citation>
    <scope>NUCLEOTIDE SEQUENCE [LARGE SCALE GENOMIC DNA]</scope>
</reference>
<evidence type="ECO:0000313" key="1">
    <source>
        <dbReference type="Ensembl" id="ENSGGOP00000039976.1"/>
    </source>
</evidence>
<dbReference type="EMBL" id="CABD030049907">
    <property type="status" value="NOT_ANNOTATED_CDS"/>
    <property type="molecule type" value="Genomic_DNA"/>
</dbReference>
<dbReference type="Bgee" id="ENSGGOG00000036373">
    <property type="expression patterns" value="Expressed in testis"/>
</dbReference>
<proteinExistence type="predicted"/>
<dbReference type="InParanoid" id="A0A2I2YYA7"/>